<keyword evidence="2" id="KW-1185">Reference proteome</keyword>
<sequence>MAYMDLNRIKDFKVDLLYEDRKNTGGVITNYKPPRPAYFRKGIRTVQGYTYFEKSVKSDCIIEFTVAFNIKGENDEETQSNITKFLDFRKSYSGRFIFVDEFGIQYKGYLQNKFEIDTPIEGDIYYINLELLCNHEASGWVKDNGKM</sequence>
<gene>
    <name evidence="1" type="ORF">CBO3031A</name>
</gene>
<dbReference type="PATRIC" id="fig|413999.7.peg.3008"/>
<proteinExistence type="predicted"/>
<evidence type="ECO:0000313" key="1">
    <source>
        <dbReference type="EMBL" id="CAL84593.1"/>
    </source>
</evidence>
<dbReference type="Proteomes" id="UP000001986">
    <property type="component" value="Chromosome"/>
</dbReference>
<accession>A5I6B1</accession>
<dbReference type="AlphaFoldDB" id="A5I6B1"/>
<organism evidence="1 2">
    <name type="scientific">Clostridium botulinum (strain Hall / ATCC 3502 / NCTC 13319 / Type A)</name>
    <dbReference type="NCBI Taxonomy" id="441771"/>
    <lineage>
        <taxon>Bacteria</taxon>
        <taxon>Bacillati</taxon>
        <taxon>Bacillota</taxon>
        <taxon>Clostridia</taxon>
        <taxon>Eubacteriales</taxon>
        <taxon>Clostridiaceae</taxon>
        <taxon>Clostridium</taxon>
    </lineage>
</organism>
<evidence type="ECO:0008006" key="3">
    <source>
        <dbReference type="Google" id="ProtNLM"/>
    </source>
</evidence>
<protein>
    <recommendedName>
        <fullName evidence="3">Phage protein</fullName>
    </recommendedName>
</protein>
<dbReference type="KEGG" id="cbo:CBO3031A"/>
<evidence type="ECO:0000313" key="2">
    <source>
        <dbReference type="Proteomes" id="UP000001986"/>
    </source>
</evidence>
<name>A5I6B1_CLOBH</name>
<dbReference type="HOGENOM" id="CLU_1793082_0_0_9"/>
<dbReference type="EMBL" id="AM412317">
    <property type="protein sequence ID" value="CAL84593.1"/>
    <property type="molecule type" value="Genomic_DNA"/>
</dbReference>
<reference evidence="1 2" key="1">
    <citation type="journal article" date="2007" name="Genome Res.">
        <title>Genome sequence of a proteolytic (Group I) Clostridium botulinum strain Hall A and comparative analysis of the clostridial genomes.</title>
        <authorList>
            <person name="Sebaihia M."/>
            <person name="Peck M.W."/>
            <person name="Minton N.P."/>
            <person name="Thomson N.R."/>
            <person name="Holden M.T.G."/>
            <person name="Mitchell W.J."/>
            <person name="Carter A.T."/>
            <person name="Bentley S.D."/>
            <person name="Mason D.R."/>
            <person name="Crossman L."/>
            <person name="Paul C.J."/>
            <person name="Ivens A."/>
            <person name="Wells-Bennik M.H.J."/>
            <person name="Davis I.J."/>
            <person name="Cerdeno-Tarraga A.M."/>
            <person name="Churcher C."/>
            <person name="Quail M.A."/>
            <person name="Chillingworth T."/>
            <person name="Feltwell T."/>
            <person name="Fraser A."/>
            <person name="Goodhead I."/>
            <person name="Hance Z."/>
            <person name="Jagels K."/>
            <person name="Larke N."/>
            <person name="Maddison M."/>
            <person name="Moule S."/>
            <person name="Mungall K."/>
            <person name="Norbertczak H."/>
            <person name="Rabbinowitsch E."/>
            <person name="Sanders M."/>
            <person name="Simmonds M."/>
            <person name="White B."/>
            <person name="Whithead S."/>
            <person name="Parkhill J."/>
        </authorList>
    </citation>
    <scope>NUCLEOTIDE SEQUENCE [LARGE SCALE GENOMIC DNA]</scope>
    <source>
        <strain evidence="2">Hall / ATCC 3502 / NCTC 13319 / Type A [Sanger]</strain>
    </source>
</reference>